<dbReference type="PROSITE" id="PS51481">
    <property type="entry name" value="DHAK"/>
    <property type="match status" value="1"/>
</dbReference>
<accession>A0AAN8WG81</accession>
<evidence type="ECO:0000259" key="6">
    <source>
        <dbReference type="PROSITE" id="PS51481"/>
    </source>
</evidence>
<dbReference type="InterPro" id="IPR050861">
    <property type="entry name" value="Dihydroxyacetone_Kinase"/>
</dbReference>
<evidence type="ECO:0000313" key="8">
    <source>
        <dbReference type="Proteomes" id="UP001370490"/>
    </source>
</evidence>
<dbReference type="Proteomes" id="UP001370490">
    <property type="component" value="Unassembled WGS sequence"/>
</dbReference>
<sequence length="206" mass="22748">MLPGTEHDSFYELAHLCATPVMELMIAAGKMVPQLQLEHGSAVDRVYTGLFMTSLDMVGFSISIMKSDDEILHHFDASTRAPSWPVVADGELLLFCNHPPTKIPIPLPLSCLSNGEEDNEFMLIENYYKVVKLDAMSKKLERITSLSRLQQLTQQGHLLEVAIEAAANAIINLRDGLDAWDGKVGDGDCGSIMFRAVTAILEDMKK</sequence>
<dbReference type="InterPro" id="IPR004007">
    <property type="entry name" value="DhaL_dom"/>
</dbReference>
<gene>
    <name evidence="7" type="ORF">RJ641_000869</name>
</gene>
<dbReference type="AlphaFoldDB" id="A0AAN8WG81"/>
<dbReference type="InterPro" id="IPR004006">
    <property type="entry name" value="DhaK_dom"/>
</dbReference>
<feature type="domain" description="DhaL" evidence="5">
    <location>
        <begin position="157"/>
        <end position="206"/>
    </location>
</feature>
<comment type="caution">
    <text evidence="7">The sequence shown here is derived from an EMBL/GenBank/DDBJ whole genome shotgun (WGS) entry which is preliminary data.</text>
</comment>
<keyword evidence="1" id="KW-0808">Transferase</keyword>
<dbReference type="GO" id="GO:0005524">
    <property type="term" value="F:ATP binding"/>
    <property type="evidence" value="ECO:0007669"/>
    <property type="project" value="UniProtKB-KW"/>
</dbReference>
<dbReference type="EMBL" id="JBAMMX010000001">
    <property type="protein sequence ID" value="KAK6947396.1"/>
    <property type="molecule type" value="Genomic_DNA"/>
</dbReference>
<dbReference type="PANTHER" id="PTHR28629">
    <property type="entry name" value="TRIOKINASE/FMN CYCLASE"/>
    <property type="match status" value="1"/>
</dbReference>
<organism evidence="7 8">
    <name type="scientific">Dillenia turbinata</name>
    <dbReference type="NCBI Taxonomy" id="194707"/>
    <lineage>
        <taxon>Eukaryota</taxon>
        <taxon>Viridiplantae</taxon>
        <taxon>Streptophyta</taxon>
        <taxon>Embryophyta</taxon>
        <taxon>Tracheophyta</taxon>
        <taxon>Spermatophyta</taxon>
        <taxon>Magnoliopsida</taxon>
        <taxon>eudicotyledons</taxon>
        <taxon>Gunneridae</taxon>
        <taxon>Pentapetalae</taxon>
        <taxon>Dilleniales</taxon>
        <taxon>Dilleniaceae</taxon>
        <taxon>Dillenia</taxon>
    </lineage>
</organism>
<dbReference type="InterPro" id="IPR036117">
    <property type="entry name" value="DhaL_dom_sf"/>
</dbReference>
<keyword evidence="4" id="KW-0067">ATP-binding</keyword>
<evidence type="ECO:0000256" key="3">
    <source>
        <dbReference type="ARBA" id="ARBA00022777"/>
    </source>
</evidence>
<dbReference type="PANTHER" id="PTHR28629:SF4">
    <property type="entry name" value="TRIOKINASE_FMN CYCLASE"/>
    <property type="match status" value="1"/>
</dbReference>
<evidence type="ECO:0000256" key="1">
    <source>
        <dbReference type="ARBA" id="ARBA00022679"/>
    </source>
</evidence>
<evidence type="ECO:0000313" key="7">
    <source>
        <dbReference type="EMBL" id="KAK6947396.1"/>
    </source>
</evidence>
<dbReference type="PROSITE" id="PS51480">
    <property type="entry name" value="DHAL"/>
    <property type="match status" value="1"/>
</dbReference>
<evidence type="ECO:0000256" key="4">
    <source>
        <dbReference type="ARBA" id="ARBA00022840"/>
    </source>
</evidence>
<protein>
    <submittedName>
        <fullName evidence="7">DhaK domain</fullName>
    </submittedName>
</protein>
<dbReference type="GO" id="GO:0004371">
    <property type="term" value="F:glycerone kinase activity"/>
    <property type="evidence" value="ECO:0007669"/>
    <property type="project" value="InterPro"/>
</dbReference>
<dbReference type="Pfam" id="PF02733">
    <property type="entry name" value="Dak1"/>
    <property type="match status" value="1"/>
</dbReference>
<dbReference type="SUPFAM" id="SSF101473">
    <property type="entry name" value="DhaL-like"/>
    <property type="match status" value="1"/>
</dbReference>
<reference evidence="7 8" key="1">
    <citation type="submission" date="2023-12" db="EMBL/GenBank/DDBJ databases">
        <title>A high-quality genome assembly for Dillenia turbinata (Dilleniales).</title>
        <authorList>
            <person name="Chanderbali A."/>
        </authorList>
    </citation>
    <scope>NUCLEOTIDE SEQUENCE [LARGE SCALE GENOMIC DNA]</scope>
    <source>
        <strain evidence="7">LSX21</strain>
        <tissue evidence="7">Leaf</tissue>
    </source>
</reference>
<dbReference type="GO" id="GO:0005829">
    <property type="term" value="C:cytosol"/>
    <property type="evidence" value="ECO:0007669"/>
    <property type="project" value="TreeGrafter"/>
</dbReference>
<dbReference type="SUPFAM" id="SSF82549">
    <property type="entry name" value="DAK1/DegV-like"/>
    <property type="match status" value="1"/>
</dbReference>
<keyword evidence="8" id="KW-1185">Reference proteome</keyword>
<dbReference type="Gene3D" id="1.25.40.340">
    <property type="match status" value="1"/>
</dbReference>
<keyword evidence="3" id="KW-0418">Kinase</keyword>
<evidence type="ECO:0000259" key="5">
    <source>
        <dbReference type="PROSITE" id="PS51480"/>
    </source>
</evidence>
<dbReference type="GO" id="GO:0019563">
    <property type="term" value="P:glycerol catabolic process"/>
    <property type="evidence" value="ECO:0007669"/>
    <property type="project" value="TreeGrafter"/>
</dbReference>
<feature type="domain" description="DhaK" evidence="6">
    <location>
        <begin position="1"/>
        <end position="84"/>
    </location>
</feature>
<dbReference type="Gene3D" id="3.30.1180.20">
    <property type="entry name" value="Dihydroxyacetone kinase, domain 2"/>
    <property type="match status" value="1"/>
</dbReference>
<dbReference type="FunFam" id="3.30.1180.20:FF:000008">
    <property type="entry name" value="Uncharacterized protein"/>
    <property type="match status" value="1"/>
</dbReference>
<proteinExistence type="predicted"/>
<name>A0AAN8WG81_9MAGN</name>
<keyword evidence="2" id="KW-0547">Nucleotide-binding</keyword>
<evidence type="ECO:0000256" key="2">
    <source>
        <dbReference type="ARBA" id="ARBA00022741"/>
    </source>
</evidence>